<protein>
    <recommendedName>
        <fullName evidence="6">MORN repeat protein</fullName>
    </recommendedName>
</protein>
<dbReference type="Gene3D" id="2.20.110.10">
    <property type="entry name" value="Histone H3 K4-specific methyltransferase SET7/9 N-terminal domain"/>
    <property type="match status" value="4"/>
</dbReference>
<dbReference type="InterPro" id="IPR003409">
    <property type="entry name" value="MORN"/>
</dbReference>
<dbReference type="SMART" id="SM00698">
    <property type="entry name" value="MORN"/>
    <property type="match status" value="9"/>
</dbReference>
<dbReference type="PANTHER" id="PTHR23084">
    <property type="entry name" value="PHOSPHATIDYLINOSITOL-4-PHOSPHATE 5-KINASE RELATED"/>
    <property type="match status" value="1"/>
</dbReference>
<evidence type="ECO:0000256" key="1">
    <source>
        <dbReference type="ARBA" id="ARBA00022737"/>
    </source>
</evidence>
<feature type="compositionally biased region" description="Low complexity" evidence="2">
    <location>
        <begin position="606"/>
        <end position="617"/>
    </location>
</feature>
<sequence length="704" mass="76047">MDTLTEEIGKMLFRQLTSSLRMGLRMLRTAVTRPFRAVWFRLRRATNLGRQFSKVVPAVTKGVTKVKLKPETRADYIDAGPVFIAKSLFVVIALVLIAGGLFIYYIGWPFVQSRFLTARLPVSDARVETYTGRVKLYADDGKTALLFHGKLEEGAKTGRGKEYYENGQLQYEGMFAGGLYEGKGTLYDEQNHRLYEGDFLAGVPQGHGIIYENGLPQYEGNLEQGVYQGAGRLFWEDGKTVLYEGSFDQGSYSGTGTLYNADGRKLYEGGFVSGQYEGKGTLFADGAAQFTGTFSGGLLSGAGAEFYPDGTVKYQGDFEQGVYSGAGALFWPDGSLSYKGGFLLGKYDGEGSEYFKDGAILYTGSYVMGQRTGSGKLYDEGGKLLYEGELFDGVYQGAGRLLLSSGDVLECSFEQGVAQGSGTVYRNGKLYLEGSFTNGLLSGGGTLYNTRGKAIYQGNFESAVPCPIELLGQTADNAVEAFAQARTETREESGYGLVINRDAGIALVTDLPAAEDTPAKVYEVYVYNEELLLACGLEQFGTLDEPVSTGSELLALPVFAGGQGLSQMLGGAADAAAASAKAPDQSRWFEYDGYTITAWGWTNPDAAQQAKSAGGASEAKDSSQMQASSETEDSPDPAREQEAREHLPKVPMVFLALRSHEQIPAPAEQPADKEEAADNIRDDQASSKAAEEKQGRLKPPKTKE</sequence>
<keyword evidence="3" id="KW-1133">Transmembrane helix</keyword>
<evidence type="ECO:0000256" key="3">
    <source>
        <dbReference type="SAM" id="Phobius"/>
    </source>
</evidence>
<evidence type="ECO:0000313" key="4">
    <source>
        <dbReference type="EMBL" id="NBI78267.1"/>
    </source>
</evidence>
<keyword evidence="3" id="KW-0472">Membrane</keyword>
<dbReference type="AlphaFoldDB" id="A0A845RFX1"/>
<gene>
    <name evidence="4" type="ORF">D3Z39_05175</name>
</gene>
<accession>A0A845RFX1</accession>
<feature type="compositionally biased region" description="Basic and acidic residues" evidence="2">
    <location>
        <begin position="670"/>
        <end position="704"/>
    </location>
</feature>
<comment type="caution">
    <text evidence="4">The sequence shown here is derived from an EMBL/GenBank/DDBJ whole genome shotgun (WGS) entry which is preliminary data.</text>
</comment>
<dbReference type="Pfam" id="PF02493">
    <property type="entry name" value="MORN"/>
    <property type="match status" value="11"/>
</dbReference>
<evidence type="ECO:0008006" key="6">
    <source>
        <dbReference type="Google" id="ProtNLM"/>
    </source>
</evidence>
<feature type="region of interest" description="Disordered" evidence="2">
    <location>
        <begin position="606"/>
        <end position="704"/>
    </location>
</feature>
<dbReference type="PANTHER" id="PTHR23084:SF263">
    <property type="entry name" value="MORN REPEAT-CONTAINING PROTEIN 1"/>
    <property type="match status" value="1"/>
</dbReference>
<name>A0A845RFX1_9FIRM</name>
<dbReference type="SUPFAM" id="SSF82185">
    <property type="entry name" value="Histone H3 K4-specific methyltransferase SET7/9 N-terminal domain"/>
    <property type="match status" value="2"/>
</dbReference>
<reference evidence="4 5" key="1">
    <citation type="submission" date="2018-08" db="EMBL/GenBank/DDBJ databases">
        <title>Murine metabolic-syndrome-specific gut microbial biobank.</title>
        <authorList>
            <person name="Liu C."/>
        </authorList>
    </citation>
    <scope>NUCLEOTIDE SEQUENCE [LARGE SCALE GENOMIC DNA]</scope>
    <source>
        <strain evidence="4 5">X69</strain>
    </source>
</reference>
<feature type="compositionally biased region" description="Basic and acidic residues" evidence="2">
    <location>
        <begin position="636"/>
        <end position="648"/>
    </location>
</feature>
<evidence type="ECO:0000313" key="5">
    <source>
        <dbReference type="Proteomes" id="UP000446348"/>
    </source>
</evidence>
<dbReference type="EMBL" id="QXWZ01000006">
    <property type="protein sequence ID" value="NBI78267.1"/>
    <property type="molecule type" value="Genomic_DNA"/>
</dbReference>
<feature type="transmembrane region" description="Helical" evidence="3">
    <location>
        <begin position="88"/>
        <end position="111"/>
    </location>
</feature>
<evidence type="ECO:0000256" key="2">
    <source>
        <dbReference type="SAM" id="MobiDB-lite"/>
    </source>
</evidence>
<proteinExistence type="predicted"/>
<keyword evidence="3" id="KW-0812">Transmembrane</keyword>
<keyword evidence="1" id="KW-0677">Repeat</keyword>
<dbReference type="Proteomes" id="UP000446348">
    <property type="component" value="Unassembled WGS sequence"/>
</dbReference>
<organism evidence="4 5">
    <name type="scientific">Anaerotruncus colihominis</name>
    <dbReference type="NCBI Taxonomy" id="169435"/>
    <lineage>
        <taxon>Bacteria</taxon>
        <taxon>Bacillati</taxon>
        <taxon>Bacillota</taxon>
        <taxon>Clostridia</taxon>
        <taxon>Eubacteriales</taxon>
        <taxon>Oscillospiraceae</taxon>
        <taxon>Anaerotruncus</taxon>
    </lineage>
</organism>